<dbReference type="Proteomes" id="UP000825729">
    <property type="component" value="Unassembled WGS sequence"/>
</dbReference>
<evidence type="ECO:0000256" key="6">
    <source>
        <dbReference type="ARBA" id="ARBA00022691"/>
    </source>
</evidence>
<dbReference type="GO" id="GO:0042054">
    <property type="term" value="F:histone methyltransferase activity"/>
    <property type="evidence" value="ECO:0007669"/>
    <property type="project" value="InterPro"/>
</dbReference>
<evidence type="ECO:0000259" key="8">
    <source>
        <dbReference type="PROSITE" id="PS50280"/>
    </source>
</evidence>
<keyword evidence="5" id="KW-0808">Transferase</keyword>
<dbReference type="PANTHER" id="PTHR22884">
    <property type="entry name" value="SET DOMAIN PROTEINS"/>
    <property type="match status" value="1"/>
</dbReference>
<dbReference type="InterPro" id="IPR006560">
    <property type="entry name" value="AWS_dom"/>
</dbReference>
<evidence type="ECO:0000313" key="11">
    <source>
        <dbReference type="EMBL" id="KAG9455834.1"/>
    </source>
</evidence>
<dbReference type="GO" id="GO:0005694">
    <property type="term" value="C:chromosome"/>
    <property type="evidence" value="ECO:0007669"/>
    <property type="project" value="UniProtKB-SubCell"/>
</dbReference>
<accession>A0AAV7F4K3</accession>
<name>A0AAV7F4K3_ARIFI</name>
<dbReference type="GO" id="GO:0032259">
    <property type="term" value="P:methylation"/>
    <property type="evidence" value="ECO:0007669"/>
    <property type="project" value="UniProtKB-KW"/>
</dbReference>
<dbReference type="InterPro" id="IPR046341">
    <property type="entry name" value="SET_dom_sf"/>
</dbReference>
<dbReference type="InterPro" id="IPR055198">
    <property type="entry name" value="NSD_PHD"/>
</dbReference>
<evidence type="ECO:0000256" key="3">
    <source>
        <dbReference type="ARBA" id="ARBA00022454"/>
    </source>
</evidence>
<feature type="domain" description="SET" evidence="8">
    <location>
        <begin position="342"/>
        <end position="459"/>
    </location>
</feature>
<reference evidence="11 12" key="1">
    <citation type="submission" date="2021-07" db="EMBL/GenBank/DDBJ databases">
        <title>The Aristolochia fimbriata genome: insights into angiosperm evolution, floral development and chemical biosynthesis.</title>
        <authorList>
            <person name="Jiao Y."/>
        </authorList>
    </citation>
    <scope>NUCLEOTIDE SEQUENCE [LARGE SCALE GENOMIC DNA]</scope>
    <source>
        <strain evidence="11">IBCAS-2021</strain>
        <tissue evidence="11">Leaf</tissue>
    </source>
</reference>
<dbReference type="CDD" id="cd19175">
    <property type="entry name" value="SET_ASHR3-like"/>
    <property type="match status" value="1"/>
</dbReference>
<dbReference type="Pfam" id="PF00856">
    <property type="entry name" value="SET"/>
    <property type="match status" value="1"/>
</dbReference>
<evidence type="ECO:0000256" key="4">
    <source>
        <dbReference type="ARBA" id="ARBA00022603"/>
    </source>
</evidence>
<dbReference type="InterPro" id="IPR001214">
    <property type="entry name" value="SET_dom"/>
</dbReference>
<keyword evidence="7" id="KW-0539">Nucleus</keyword>
<dbReference type="AlphaFoldDB" id="A0AAV7F4K3"/>
<keyword evidence="3" id="KW-0158">Chromosome</keyword>
<dbReference type="EMBL" id="JAINDJ010000002">
    <property type="protein sequence ID" value="KAG9455834.1"/>
    <property type="molecule type" value="Genomic_DNA"/>
</dbReference>
<evidence type="ECO:0000256" key="2">
    <source>
        <dbReference type="ARBA" id="ARBA00004286"/>
    </source>
</evidence>
<gene>
    <name evidence="11" type="ORF">H6P81_000342</name>
</gene>
<dbReference type="InterPro" id="IPR013083">
    <property type="entry name" value="Znf_RING/FYVE/PHD"/>
</dbReference>
<dbReference type="InterPro" id="IPR047893">
    <property type="entry name" value="ASHR3-like_SET"/>
</dbReference>
<feature type="domain" description="Post-SET" evidence="9">
    <location>
        <begin position="465"/>
        <end position="481"/>
    </location>
</feature>
<dbReference type="PROSITE" id="PS50868">
    <property type="entry name" value="POST_SET"/>
    <property type="match status" value="1"/>
</dbReference>
<protein>
    <submittedName>
        <fullName evidence="11">Uncharacterized protein</fullName>
    </submittedName>
</protein>
<evidence type="ECO:0000256" key="1">
    <source>
        <dbReference type="ARBA" id="ARBA00004123"/>
    </source>
</evidence>
<dbReference type="FunFam" id="2.170.270.10:FF:000043">
    <property type="entry name" value="Histone-lysine N-methyltransferase"/>
    <property type="match status" value="1"/>
</dbReference>
<comment type="subcellular location">
    <subcellularLocation>
        <location evidence="2">Chromosome</location>
    </subcellularLocation>
    <subcellularLocation>
        <location evidence="1">Nucleus</location>
    </subcellularLocation>
</comment>
<dbReference type="GO" id="GO:0005634">
    <property type="term" value="C:nucleus"/>
    <property type="evidence" value="ECO:0007669"/>
    <property type="project" value="UniProtKB-SubCell"/>
</dbReference>
<dbReference type="Gene3D" id="2.170.270.10">
    <property type="entry name" value="SET domain"/>
    <property type="match status" value="1"/>
</dbReference>
<dbReference type="InterPro" id="IPR003616">
    <property type="entry name" value="Post-SET_dom"/>
</dbReference>
<dbReference type="Gene3D" id="3.30.40.10">
    <property type="entry name" value="Zinc/RING finger domain, C3HC4 (zinc finger)"/>
    <property type="match status" value="1"/>
</dbReference>
<comment type="caution">
    <text evidence="11">The sequence shown here is derived from an EMBL/GenBank/DDBJ whole genome shotgun (WGS) entry which is preliminary data.</text>
</comment>
<evidence type="ECO:0000313" key="12">
    <source>
        <dbReference type="Proteomes" id="UP000825729"/>
    </source>
</evidence>
<keyword evidence="12" id="KW-1185">Reference proteome</keyword>
<dbReference type="InterPro" id="IPR025787">
    <property type="entry name" value="Hist-Lys_N-MeTrfase_SET2_plant"/>
</dbReference>
<dbReference type="SUPFAM" id="SSF82199">
    <property type="entry name" value="SET domain"/>
    <property type="match status" value="1"/>
</dbReference>
<evidence type="ECO:0000256" key="5">
    <source>
        <dbReference type="ARBA" id="ARBA00022679"/>
    </source>
</evidence>
<dbReference type="InterPro" id="IPR050777">
    <property type="entry name" value="SET2_Histone-Lys_MeTrsfase"/>
</dbReference>
<dbReference type="PROSITE" id="PS51578">
    <property type="entry name" value="SAM_MT43_SET2_2"/>
    <property type="match status" value="1"/>
</dbReference>
<dbReference type="SMART" id="SM00317">
    <property type="entry name" value="SET"/>
    <property type="match status" value="1"/>
</dbReference>
<dbReference type="Pfam" id="PF22908">
    <property type="entry name" value="PHD_NSD"/>
    <property type="match status" value="1"/>
</dbReference>
<evidence type="ECO:0000256" key="7">
    <source>
        <dbReference type="ARBA" id="ARBA00023242"/>
    </source>
</evidence>
<organism evidence="11 12">
    <name type="scientific">Aristolochia fimbriata</name>
    <name type="common">White veined hardy Dutchman's pipe vine</name>
    <dbReference type="NCBI Taxonomy" id="158543"/>
    <lineage>
        <taxon>Eukaryota</taxon>
        <taxon>Viridiplantae</taxon>
        <taxon>Streptophyta</taxon>
        <taxon>Embryophyta</taxon>
        <taxon>Tracheophyta</taxon>
        <taxon>Spermatophyta</taxon>
        <taxon>Magnoliopsida</taxon>
        <taxon>Magnoliidae</taxon>
        <taxon>Piperales</taxon>
        <taxon>Aristolochiaceae</taxon>
        <taxon>Aristolochia</taxon>
    </lineage>
</organism>
<dbReference type="PROSITE" id="PS51215">
    <property type="entry name" value="AWS"/>
    <property type="match status" value="1"/>
</dbReference>
<feature type="domain" description="AWS" evidence="10">
    <location>
        <begin position="298"/>
        <end position="342"/>
    </location>
</feature>
<evidence type="ECO:0000259" key="10">
    <source>
        <dbReference type="PROSITE" id="PS51215"/>
    </source>
</evidence>
<dbReference type="PROSITE" id="PS50280">
    <property type="entry name" value="SET"/>
    <property type="match status" value="1"/>
</dbReference>
<keyword evidence="6" id="KW-0949">S-adenosyl-L-methionine</keyword>
<proteinExistence type="predicted"/>
<keyword evidence="4" id="KW-0489">Methyltransferase</keyword>
<sequence>MPDLSNLLDSSSLTLMPFIDPLSDSFSHEIVGAAEASGELNGLCCIWDRRLGYPFLSKNESCLAKNEQGLTRGLRKTKRRLSRNAGLEKKKQAAEVMSLEDHVRMWKERKVASGVPEKECSLPFLNNAPIAVECRLCSKVIYAGEEIPCSVQGCKEAYHKMCALSTSGVSSSKRFTCPMHACFACKKKGYYWRCVKCTIAAHHRCEAWPDDVIHLPGQPRRAVCWMHHADWRLEKKHAVVTSDMEEIFSRLPIPYLDQEFDIDLLHMDVLKNDSQLTPYVHIRRNIYLVKKKRSDVDADGGCTNCKDKTCSEGCVCRFQSISCSKACCCSEMCTNRPFRKEKRIKVVKTQSCGWGVVAAESIKKGEFVIEYIGEVIDDALCEQRLWDMKYNGAKNFYMCEIQRDFTIDATFKGNSSRFLNHSCDPNCKLEKWQVDGETRLGVFASRSIEAGQPLTYDYRFVHFGPMVRCYCGAKNCQGYLGSKKKQEIMNLCWGKKRQRSTGCVIQQCRSVFGSL</sequence>
<evidence type="ECO:0000259" key="9">
    <source>
        <dbReference type="PROSITE" id="PS50868"/>
    </source>
</evidence>